<evidence type="ECO:0000313" key="2">
    <source>
        <dbReference type="Proteomes" id="UP000466024"/>
    </source>
</evidence>
<dbReference type="SUPFAM" id="SSF143100">
    <property type="entry name" value="TTHA1013/TTHA0281-like"/>
    <property type="match status" value="1"/>
</dbReference>
<comment type="caution">
    <text evidence="1">The sequence shown here is derived from an EMBL/GenBank/DDBJ whole genome shotgun (WGS) entry which is preliminary data.</text>
</comment>
<gene>
    <name evidence="1" type="ORF">F0A16_16445</name>
</gene>
<protein>
    <submittedName>
        <fullName evidence="1">Uncharacterized protein</fullName>
    </submittedName>
</protein>
<dbReference type="Proteomes" id="UP000466024">
    <property type="component" value="Unassembled WGS sequence"/>
</dbReference>
<sequence length="79" mass="8999">MAIERGDDTHTTGIVFPDIPDAITAGDTVEREYELAVEVAHIADRSQRSLIFCRQFSHYRIDVYCLNRTNRRFNGALVA</sequence>
<dbReference type="EMBL" id="VTPX01000010">
    <property type="protein sequence ID" value="KAA0016725.1"/>
    <property type="molecule type" value="Genomic_DNA"/>
</dbReference>
<dbReference type="Gene3D" id="3.30.160.250">
    <property type="match status" value="1"/>
</dbReference>
<evidence type="ECO:0000313" key="1">
    <source>
        <dbReference type="EMBL" id="KAA0016725.1"/>
    </source>
</evidence>
<organism evidence="1 2">
    <name type="scientific">Salinicola corii</name>
    <dbReference type="NCBI Taxonomy" id="2606937"/>
    <lineage>
        <taxon>Bacteria</taxon>
        <taxon>Pseudomonadati</taxon>
        <taxon>Pseudomonadota</taxon>
        <taxon>Gammaproteobacteria</taxon>
        <taxon>Oceanospirillales</taxon>
        <taxon>Halomonadaceae</taxon>
        <taxon>Salinicola</taxon>
    </lineage>
</organism>
<dbReference type="AlphaFoldDB" id="A0A640W9V8"/>
<accession>A0A640W9V8</accession>
<name>A0A640W9V8_9GAMM</name>
<proteinExistence type="predicted"/>
<keyword evidence="2" id="KW-1185">Reference proteome</keyword>
<reference evidence="1 2" key="1">
    <citation type="submission" date="2019-08" db="EMBL/GenBank/DDBJ databases">
        <title>Bioinformatics analysis of the strain L3 and L5.</title>
        <authorList>
            <person name="Li X."/>
        </authorList>
    </citation>
    <scope>NUCLEOTIDE SEQUENCE [LARGE SCALE GENOMIC DNA]</scope>
    <source>
        <strain evidence="1 2">L3</strain>
    </source>
</reference>
<dbReference type="InterPro" id="IPR035069">
    <property type="entry name" value="TTHA1013/TTHA0281-like"/>
</dbReference>